<proteinExistence type="predicted"/>
<name>A0ABR4EU07_9PEZI</name>
<organism evidence="1 2">
    <name type="scientific">Diaporthe vaccinii</name>
    <dbReference type="NCBI Taxonomy" id="105482"/>
    <lineage>
        <taxon>Eukaryota</taxon>
        <taxon>Fungi</taxon>
        <taxon>Dikarya</taxon>
        <taxon>Ascomycota</taxon>
        <taxon>Pezizomycotina</taxon>
        <taxon>Sordariomycetes</taxon>
        <taxon>Sordariomycetidae</taxon>
        <taxon>Diaporthales</taxon>
        <taxon>Diaporthaceae</taxon>
        <taxon>Diaporthe</taxon>
        <taxon>Diaporthe eres species complex</taxon>
    </lineage>
</organism>
<protein>
    <submittedName>
        <fullName evidence="1">Uncharacterized protein</fullName>
    </submittedName>
</protein>
<gene>
    <name evidence="1" type="ORF">FJTKL_07427</name>
</gene>
<evidence type="ECO:0000313" key="2">
    <source>
        <dbReference type="Proteomes" id="UP001600888"/>
    </source>
</evidence>
<comment type="caution">
    <text evidence="1">The sequence shown here is derived from an EMBL/GenBank/DDBJ whole genome shotgun (WGS) entry which is preliminary data.</text>
</comment>
<evidence type="ECO:0000313" key="1">
    <source>
        <dbReference type="EMBL" id="KAL2285935.1"/>
    </source>
</evidence>
<reference evidence="1 2" key="1">
    <citation type="submission" date="2024-03" db="EMBL/GenBank/DDBJ databases">
        <title>A high-quality draft genome sequence of Diaporthe vaccinii, a causative agent of upright dieback and viscid rot disease in cranberry plants.</title>
        <authorList>
            <person name="Sarrasin M."/>
            <person name="Lang B.F."/>
            <person name="Burger G."/>
        </authorList>
    </citation>
    <scope>NUCLEOTIDE SEQUENCE [LARGE SCALE GENOMIC DNA]</scope>
    <source>
        <strain evidence="1 2">IS7</strain>
    </source>
</reference>
<sequence length="77" mass="8129">MLGHVLSPEDVLSTIRASPSALNALFSGREQVYASVIETALAPEVFRGLLSIVNAPDHKKCPFVGSPDGVHDSNLGE</sequence>
<dbReference type="EMBL" id="JBAWTH010000027">
    <property type="protein sequence ID" value="KAL2285935.1"/>
    <property type="molecule type" value="Genomic_DNA"/>
</dbReference>
<dbReference type="Proteomes" id="UP001600888">
    <property type="component" value="Unassembled WGS sequence"/>
</dbReference>
<accession>A0ABR4EU07</accession>
<keyword evidence="2" id="KW-1185">Reference proteome</keyword>